<evidence type="ECO:0000256" key="1">
    <source>
        <dbReference type="SAM" id="SignalP"/>
    </source>
</evidence>
<organism evidence="3 4">
    <name type="scientific">Chthoniobacter flavus Ellin428</name>
    <dbReference type="NCBI Taxonomy" id="497964"/>
    <lineage>
        <taxon>Bacteria</taxon>
        <taxon>Pseudomonadati</taxon>
        <taxon>Verrucomicrobiota</taxon>
        <taxon>Spartobacteria</taxon>
        <taxon>Chthoniobacterales</taxon>
        <taxon>Chthoniobacteraceae</taxon>
        <taxon>Chthoniobacter</taxon>
    </lineage>
</organism>
<dbReference type="InParanoid" id="B4D3S2"/>
<dbReference type="AlphaFoldDB" id="B4D3S2"/>
<keyword evidence="4" id="KW-1185">Reference proteome</keyword>
<dbReference type="Gene3D" id="3.90.70.10">
    <property type="entry name" value="Cysteine proteinases"/>
    <property type="match status" value="1"/>
</dbReference>
<feature type="domain" description="Peptidase C39-like" evidence="2">
    <location>
        <begin position="223"/>
        <end position="376"/>
    </location>
</feature>
<comment type="caution">
    <text evidence="3">The sequence shown here is derived from an EMBL/GenBank/DDBJ whole genome shotgun (WGS) entry which is preliminary data.</text>
</comment>
<protein>
    <recommendedName>
        <fullName evidence="2">Peptidase C39-like domain-containing protein</fullName>
    </recommendedName>
</protein>
<accession>B4D3S2</accession>
<dbReference type="InterPro" id="IPR039564">
    <property type="entry name" value="Peptidase_C39-like"/>
</dbReference>
<reference evidence="3 4" key="1">
    <citation type="journal article" date="2011" name="J. Bacteriol.">
        <title>Genome sequence of Chthoniobacter flavus Ellin428, an aerobic heterotrophic soil bacterium.</title>
        <authorList>
            <person name="Kant R."/>
            <person name="van Passel M.W."/>
            <person name="Palva A."/>
            <person name="Lucas S."/>
            <person name="Lapidus A."/>
            <person name="Glavina Del Rio T."/>
            <person name="Dalin E."/>
            <person name="Tice H."/>
            <person name="Bruce D."/>
            <person name="Goodwin L."/>
            <person name="Pitluck S."/>
            <person name="Larimer F.W."/>
            <person name="Land M.L."/>
            <person name="Hauser L."/>
            <person name="Sangwan P."/>
            <person name="de Vos W.M."/>
            <person name="Janssen P.H."/>
            <person name="Smidt H."/>
        </authorList>
    </citation>
    <scope>NUCLEOTIDE SEQUENCE [LARGE SCALE GENOMIC DNA]</scope>
    <source>
        <strain evidence="3 4">Ellin428</strain>
    </source>
</reference>
<name>B4D3S2_9BACT</name>
<gene>
    <name evidence="3" type="ORF">CfE428DRAFT_3560</name>
</gene>
<dbReference type="STRING" id="497964.CfE428DRAFT_3560"/>
<proteinExistence type="predicted"/>
<dbReference type="Pfam" id="PF13529">
    <property type="entry name" value="Peptidase_C39_2"/>
    <property type="match status" value="1"/>
</dbReference>
<evidence type="ECO:0000259" key="2">
    <source>
        <dbReference type="Pfam" id="PF13529"/>
    </source>
</evidence>
<sequence precursor="true">MRRLLRRSPLAILGCLALVVARAEETPAPIVDALTKSATWTSPEFLALWSRPPSGQTRVCLRYKGNPQIFGVQPEAIQGWFDNGKLTSITITFLDSGAWFGYVPDAEARTVAQTKGPTFITLYKQVSMAVAQGLEQLAGNKGKEVTIGLGLLKHPARVFHQGDLASRLTLDQDQLVKVSIFPNEEIAAQLLSPERRALKRDQAAKAFVGEVHALPDGDRLIETVPVIPQGDRAYCGVSTLAMVMRYLGVGLDTEDYAAAAGIHFGSTVRSKIKETYDAAGETAELHLPKTTKFDFMKAKQSLDAGLPVIVFRRWSQERDYLHTTFARNFAANPALELPKPDLNDQKLWPTKDGFAHASVVNGYNEKRREVIFSESWGENVRNRRMRVEELEGTSYLAYYPHF</sequence>
<evidence type="ECO:0000313" key="3">
    <source>
        <dbReference type="EMBL" id="EDY18902.1"/>
    </source>
</evidence>
<dbReference type="Proteomes" id="UP000005824">
    <property type="component" value="Unassembled WGS sequence"/>
</dbReference>
<feature type="signal peptide" evidence="1">
    <location>
        <begin position="1"/>
        <end position="23"/>
    </location>
</feature>
<keyword evidence="1" id="KW-0732">Signal</keyword>
<evidence type="ECO:0000313" key="4">
    <source>
        <dbReference type="Proteomes" id="UP000005824"/>
    </source>
</evidence>
<feature type="chain" id="PRO_5002802723" description="Peptidase C39-like domain-containing protein" evidence="1">
    <location>
        <begin position="24"/>
        <end position="402"/>
    </location>
</feature>
<dbReference type="EMBL" id="ABVL01000010">
    <property type="protein sequence ID" value="EDY18902.1"/>
    <property type="molecule type" value="Genomic_DNA"/>
</dbReference>
<dbReference type="eggNOG" id="ENOG5033VM9">
    <property type="taxonomic scope" value="Bacteria"/>
</dbReference>